<name>D5AX68_RICPP</name>
<sequence length="41" mass="4646">MNNQNIFDTKLKEKGEASNYVLFKICTSLIKEIASNSRSLP</sequence>
<organism evidence="1 2">
    <name type="scientific">Rickettsia prowazekii (strain Rp22)</name>
    <dbReference type="NCBI Taxonomy" id="449216"/>
    <lineage>
        <taxon>Bacteria</taxon>
        <taxon>Pseudomonadati</taxon>
        <taxon>Pseudomonadota</taxon>
        <taxon>Alphaproteobacteria</taxon>
        <taxon>Rickettsiales</taxon>
        <taxon>Rickettsiaceae</taxon>
        <taxon>Rickettsieae</taxon>
        <taxon>Rickettsia</taxon>
        <taxon>typhus group</taxon>
    </lineage>
</organism>
<evidence type="ECO:0000313" key="1">
    <source>
        <dbReference type="EMBL" id="ADE30007.1"/>
    </source>
</evidence>
<gene>
    <name evidence="1" type="ORF">rpr22_0504</name>
</gene>
<dbReference type="HOGENOM" id="CLU_3275925_0_0_5"/>
<evidence type="ECO:0000313" key="2">
    <source>
        <dbReference type="Proteomes" id="UP000006931"/>
    </source>
</evidence>
<reference evidence="1 2" key="1">
    <citation type="journal article" date="2010" name="Genome Res.">
        <title>Genomic, proteomic, and transcriptomic analysis of virulent and avirulent Rickettsia prowazekii reveals its adaptive mutation capabilities.</title>
        <authorList>
            <person name="Bechah Y."/>
            <person name="El Karkouri K."/>
            <person name="Mediannikov O."/>
            <person name="Leroy Q."/>
            <person name="Pelletier N."/>
            <person name="Robert C."/>
            <person name="Medigue C."/>
            <person name="Mege J.L."/>
            <person name="Raoult D."/>
        </authorList>
    </citation>
    <scope>NUCLEOTIDE SEQUENCE [LARGE SCALE GENOMIC DNA]</scope>
    <source>
        <strain evidence="1 2">Rp22</strain>
    </source>
</reference>
<dbReference type="Proteomes" id="UP000006931">
    <property type="component" value="Chromosome"/>
</dbReference>
<accession>D5AX68</accession>
<proteinExistence type="predicted"/>
<dbReference type="PATRIC" id="fig|449216.3.peg.485"/>
<dbReference type="KEGG" id="rpq:rpr22_0504"/>
<dbReference type="EMBL" id="CP001584">
    <property type="protein sequence ID" value="ADE30007.1"/>
    <property type="molecule type" value="Genomic_DNA"/>
</dbReference>
<dbReference type="AlphaFoldDB" id="D5AX68"/>
<protein>
    <submittedName>
        <fullName evidence="1">Uncharacterized protein</fullName>
    </submittedName>
</protein>